<proteinExistence type="predicted"/>
<dbReference type="RefSeq" id="WP_343774027.1">
    <property type="nucleotide sequence ID" value="NZ_BAAADV010000004.1"/>
</dbReference>
<dbReference type="PANTHER" id="PTHR34293:SF1">
    <property type="entry name" value="HTH-TYPE TRANSCRIPTIONAL REGULATOR TRMBL2"/>
    <property type="match status" value="1"/>
</dbReference>
<dbReference type="AlphaFoldDB" id="A0AAV3TB70"/>
<dbReference type="Gene3D" id="1.10.10.10">
    <property type="entry name" value="Winged helix-like DNA-binding domain superfamily/Winged helix DNA-binding domain"/>
    <property type="match status" value="1"/>
</dbReference>
<dbReference type="InterPro" id="IPR036388">
    <property type="entry name" value="WH-like_DNA-bd_sf"/>
</dbReference>
<dbReference type="PANTHER" id="PTHR34293">
    <property type="entry name" value="HTH-TYPE TRANSCRIPTIONAL REGULATOR TRMBL2"/>
    <property type="match status" value="1"/>
</dbReference>
<dbReference type="SUPFAM" id="SSF46785">
    <property type="entry name" value="Winged helix' DNA-binding domain"/>
    <property type="match status" value="1"/>
</dbReference>
<comment type="caution">
    <text evidence="2">The sequence shown here is derived from an EMBL/GenBank/DDBJ whole genome shotgun (WGS) entry which is preliminary data.</text>
</comment>
<dbReference type="InterPro" id="IPR051797">
    <property type="entry name" value="TrmB-like"/>
</dbReference>
<feature type="domain" description="Transcription regulator TrmB N-terminal" evidence="1">
    <location>
        <begin position="10"/>
        <end position="77"/>
    </location>
</feature>
<dbReference type="Proteomes" id="UP001500420">
    <property type="component" value="Unassembled WGS sequence"/>
</dbReference>
<accession>A0AAV3TB70</accession>
<evidence type="ECO:0000259" key="1">
    <source>
        <dbReference type="Pfam" id="PF01978"/>
    </source>
</evidence>
<keyword evidence="3" id="KW-1185">Reference proteome</keyword>
<dbReference type="InterPro" id="IPR002831">
    <property type="entry name" value="Tscrpt_reg_TrmB_N"/>
</dbReference>
<name>A0AAV3TB70_9EURY</name>
<sequence length="252" mass="27994">MSESDAVESLERLGLTSYEAKVFIALQKLGAGTARDVHRITDVPRSQVYSVAENLADRGLVEIQQSNPIQYRPVDIEEARETLRSRFEREQERAFDYVEDVRDQHDDGAEEQEAVWTLRGGDRVAERAVELLREADERVVFGTGRESLVTDEVERTLRERAAEGLVVVVLSENPDVRARFESIDGIFVHEPPVGHGQESPAGRVVFADGDTVLLSVVGDDTSLGDARETAIWSAESNFARMLSQIVEANLGV</sequence>
<dbReference type="Pfam" id="PF01978">
    <property type="entry name" value="TrmB"/>
    <property type="match status" value="1"/>
</dbReference>
<dbReference type="EMBL" id="BAAADV010000004">
    <property type="protein sequence ID" value="GAA0674071.1"/>
    <property type="molecule type" value="Genomic_DNA"/>
</dbReference>
<reference evidence="2 3" key="1">
    <citation type="journal article" date="2019" name="Int. J. Syst. Evol. Microbiol.">
        <title>The Global Catalogue of Microorganisms (GCM) 10K type strain sequencing project: providing services to taxonomists for standard genome sequencing and annotation.</title>
        <authorList>
            <consortium name="The Broad Institute Genomics Platform"/>
            <consortium name="The Broad Institute Genome Sequencing Center for Infectious Disease"/>
            <person name="Wu L."/>
            <person name="Ma J."/>
        </authorList>
    </citation>
    <scope>NUCLEOTIDE SEQUENCE [LARGE SCALE GENOMIC DNA]</scope>
    <source>
        <strain evidence="2 3">JCM 16328</strain>
    </source>
</reference>
<organism evidence="2 3">
    <name type="scientific">Natronoarchaeum mannanilyticum</name>
    <dbReference type="NCBI Taxonomy" id="926360"/>
    <lineage>
        <taxon>Archaea</taxon>
        <taxon>Methanobacteriati</taxon>
        <taxon>Methanobacteriota</taxon>
        <taxon>Stenosarchaea group</taxon>
        <taxon>Halobacteria</taxon>
        <taxon>Halobacteriales</taxon>
        <taxon>Natronoarchaeaceae</taxon>
    </lineage>
</organism>
<protein>
    <recommendedName>
        <fullName evidence="1">Transcription regulator TrmB N-terminal domain-containing protein</fullName>
    </recommendedName>
</protein>
<evidence type="ECO:0000313" key="2">
    <source>
        <dbReference type="EMBL" id="GAA0674071.1"/>
    </source>
</evidence>
<dbReference type="InterPro" id="IPR036390">
    <property type="entry name" value="WH_DNA-bd_sf"/>
</dbReference>
<gene>
    <name evidence="2" type="ORF">GCM10009020_21610</name>
</gene>
<evidence type="ECO:0000313" key="3">
    <source>
        <dbReference type="Proteomes" id="UP001500420"/>
    </source>
</evidence>